<reference evidence="3 4" key="1">
    <citation type="submission" date="2020-12" db="EMBL/GenBank/DDBJ databases">
        <title>FDA dAtabase for Regulatory Grade micrObial Sequences (FDA-ARGOS): Supporting development and validation of Infectious Disease Dx tests.</title>
        <authorList>
            <person name="Sproer C."/>
            <person name="Gronow S."/>
            <person name="Severitt S."/>
            <person name="Schroder I."/>
            <person name="Tallon L."/>
            <person name="Sadzewicz L."/>
            <person name="Zhao X."/>
            <person name="Boylan J."/>
            <person name="Ott S."/>
            <person name="Bowen H."/>
            <person name="Vavikolanu K."/>
            <person name="Mehta A."/>
            <person name="Aluvathingal J."/>
            <person name="Nadendla S."/>
            <person name="Lowell S."/>
            <person name="Myers T."/>
            <person name="Yan Y."/>
            <person name="Sichtig H."/>
        </authorList>
    </citation>
    <scope>NUCLEOTIDE SEQUENCE [LARGE SCALE GENOMIC DNA]</scope>
    <source>
        <strain evidence="3 4">FDAARGOS_864</strain>
    </source>
</reference>
<name>A0A7T3CHQ5_9MICC</name>
<dbReference type="FunFam" id="3.30.70.360:FF:000004">
    <property type="entry name" value="Peptidase M20 domain-containing protein 2"/>
    <property type="match status" value="1"/>
</dbReference>
<evidence type="ECO:0000313" key="3">
    <source>
        <dbReference type="EMBL" id="QPT54307.1"/>
    </source>
</evidence>
<evidence type="ECO:0000259" key="2">
    <source>
        <dbReference type="Pfam" id="PF07687"/>
    </source>
</evidence>
<dbReference type="GO" id="GO:0071713">
    <property type="term" value="F:para-aminobenzoyl-glutamate hydrolase activity"/>
    <property type="evidence" value="ECO:0007669"/>
    <property type="project" value="TreeGrafter"/>
</dbReference>
<accession>A0A7T3CHQ5</accession>
<organism evidence="3 4">
    <name type="scientific">Rothia kristinae</name>
    <dbReference type="NCBI Taxonomy" id="37923"/>
    <lineage>
        <taxon>Bacteria</taxon>
        <taxon>Bacillati</taxon>
        <taxon>Actinomycetota</taxon>
        <taxon>Actinomycetes</taxon>
        <taxon>Micrococcales</taxon>
        <taxon>Micrococcaceae</taxon>
        <taxon>Rothia</taxon>
    </lineage>
</organism>
<dbReference type="InterPro" id="IPR017439">
    <property type="entry name" value="Amidohydrolase"/>
</dbReference>
<dbReference type="NCBIfam" id="TIGR01891">
    <property type="entry name" value="amidohydrolases"/>
    <property type="match status" value="1"/>
</dbReference>
<dbReference type="Gene3D" id="3.30.70.360">
    <property type="match status" value="1"/>
</dbReference>
<dbReference type="CDD" id="cd03887">
    <property type="entry name" value="M20_Acy1L2"/>
    <property type="match status" value="1"/>
</dbReference>
<dbReference type="PANTHER" id="PTHR30575">
    <property type="entry name" value="PEPTIDASE M20"/>
    <property type="match status" value="1"/>
</dbReference>
<dbReference type="InterPro" id="IPR011650">
    <property type="entry name" value="Peptidase_M20_dimer"/>
</dbReference>
<dbReference type="InterPro" id="IPR017144">
    <property type="entry name" value="Xaa-Arg_dipeptidase"/>
</dbReference>
<dbReference type="InterPro" id="IPR036264">
    <property type="entry name" value="Bact_exopeptidase_dim_dom"/>
</dbReference>
<feature type="domain" description="Peptidase M20 dimerisation" evidence="2">
    <location>
        <begin position="210"/>
        <end position="301"/>
    </location>
</feature>
<protein>
    <recommendedName>
        <fullName evidence="1">Peptidase M20 domain-containing protein 2</fullName>
    </recommendedName>
</protein>
<proteinExistence type="inferred from homology"/>
<dbReference type="AlphaFoldDB" id="A0A7T3CHQ5"/>
<dbReference type="GO" id="GO:0016805">
    <property type="term" value="F:dipeptidase activity"/>
    <property type="evidence" value="ECO:0007669"/>
    <property type="project" value="InterPro"/>
</dbReference>
<dbReference type="PIRSF" id="PIRSF037226">
    <property type="entry name" value="Amidohydrolase_ACY1L2_prd"/>
    <property type="match status" value="1"/>
</dbReference>
<dbReference type="KEGG" id="rkr:I6G21_03775"/>
<dbReference type="Proteomes" id="UP000594975">
    <property type="component" value="Chromosome"/>
</dbReference>
<comment type="similarity">
    <text evidence="1">Belongs to the peptidase M20A family.</text>
</comment>
<dbReference type="Gene3D" id="3.40.630.10">
    <property type="entry name" value="Zn peptidases"/>
    <property type="match status" value="1"/>
</dbReference>
<dbReference type="SUPFAM" id="SSF55031">
    <property type="entry name" value="Bacterial exopeptidase dimerisation domain"/>
    <property type="match status" value="1"/>
</dbReference>
<dbReference type="GO" id="GO:0005737">
    <property type="term" value="C:cytoplasm"/>
    <property type="evidence" value="ECO:0007669"/>
    <property type="project" value="TreeGrafter"/>
</dbReference>
<dbReference type="InterPro" id="IPR002933">
    <property type="entry name" value="Peptidase_M20"/>
</dbReference>
<dbReference type="SUPFAM" id="SSF53187">
    <property type="entry name" value="Zn-dependent exopeptidases"/>
    <property type="match status" value="1"/>
</dbReference>
<dbReference type="PANTHER" id="PTHR30575:SF0">
    <property type="entry name" value="XAA-ARG DIPEPTIDASE"/>
    <property type="match status" value="1"/>
</dbReference>
<dbReference type="Pfam" id="PF01546">
    <property type="entry name" value="Peptidase_M20"/>
    <property type="match status" value="1"/>
</dbReference>
<sequence length="445" mass="47813">MGDASHPYLEILERRTARRRETAQHHLAPHDGAPAAVVDALERAVDAQEGELTAILHDLHEHPETAFREHHAADVVVGHLASHGIAAQRPSHGLDTAVRAEVRSQDFDPTRDRTVGILAEYDALPEIGHGCGHNVIAVAGLGAFTALADLLRAEPRAFRGRVVFLGTPAEEGQAGKELMARDGAFDDLDAAVMVHSYFTDTADQAWLGRRDCRVRFTGRAAHASSHPFLGRNALDAASLAYQGIGLLRQQTPPTDRIHAVITEGGSQPNIITESAQMLLYVRSQDPETLAELSARVEQVLRGAAMMAGVEAQVRWDEAPATLPVRSNGPLTDRWVLAQRRRGRDPYPGGTVSEVLAASTDFGNVSHRVPGLHPLIRVSADGVGLHTREFAVAAGTPDAERAGMDGAFGLACAALDFLHDDALAAAVREDFERAGGFATAQDYFRS</sequence>
<dbReference type="RefSeq" id="WP_129358022.1">
    <property type="nucleotide sequence ID" value="NZ_CP065738.1"/>
</dbReference>
<evidence type="ECO:0000256" key="1">
    <source>
        <dbReference type="PIRNR" id="PIRNR037226"/>
    </source>
</evidence>
<dbReference type="Pfam" id="PF07687">
    <property type="entry name" value="M20_dimer"/>
    <property type="match status" value="1"/>
</dbReference>
<dbReference type="GO" id="GO:0046657">
    <property type="term" value="P:folic acid catabolic process"/>
    <property type="evidence" value="ECO:0007669"/>
    <property type="project" value="TreeGrafter"/>
</dbReference>
<dbReference type="GeneID" id="61262483"/>
<dbReference type="EMBL" id="CP065738">
    <property type="protein sequence ID" value="QPT54307.1"/>
    <property type="molecule type" value="Genomic_DNA"/>
</dbReference>
<evidence type="ECO:0000313" key="4">
    <source>
        <dbReference type="Proteomes" id="UP000594975"/>
    </source>
</evidence>
<dbReference type="InterPro" id="IPR052030">
    <property type="entry name" value="Peptidase_M20/M20A_hydrolases"/>
</dbReference>
<gene>
    <name evidence="3" type="ORF">I6G21_03775</name>
</gene>